<keyword evidence="5" id="KW-0411">Iron-sulfur</keyword>
<organism evidence="8 9">
    <name type="scientific">Azospirillum griseum</name>
    <dbReference type="NCBI Taxonomy" id="2496639"/>
    <lineage>
        <taxon>Bacteria</taxon>
        <taxon>Pseudomonadati</taxon>
        <taxon>Pseudomonadota</taxon>
        <taxon>Alphaproteobacteria</taxon>
        <taxon>Rhodospirillales</taxon>
        <taxon>Azospirillaceae</taxon>
        <taxon>Azospirillum</taxon>
    </lineage>
</organism>
<evidence type="ECO:0000256" key="3">
    <source>
        <dbReference type="ARBA" id="ARBA00022723"/>
    </source>
</evidence>
<dbReference type="InterPro" id="IPR007197">
    <property type="entry name" value="rSAM"/>
</dbReference>
<dbReference type="Gene3D" id="3.20.20.70">
    <property type="entry name" value="Aldolase class I"/>
    <property type="match status" value="1"/>
</dbReference>
<keyword evidence="9" id="KW-1185">Reference proteome</keyword>
<evidence type="ECO:0000256" key="4">
    <source>
        <dbReference type="ARBA" id="ARBA00023004"/>
    </source>
</evidence>
<gene>
    <name evidence="8" type="ORF">EJ903_06825</name>
</gene>
<dbReference type="GO" id="GO:0016491">
    <property type="term" value="F:oxidoreductase activity"/>
    <property type="evidence" value="ECO:0007669"/>
    <property type="project" value="InterPro"/>
</dbReference>
<reference evidence="8 9" key="1">
    <citation type="submission" date="2018-12" db="EMBL/GenBank/DDBJ databases">
        <authorList>
            <person name="Yang Y."/>
        </authorList>
    </citation>
    <scope>NUCLEOTIDE SEQUENCE [LARGE SCALE GENOMIC DNA]</scope>
    <source>
        <strain evidence="8 9">L-25-5w-1</strain>
    </source>
</reference>
<evidence type="ECO:0000256" key="5">
    <source>
        <dbReference type="ARBA" id="ARBA00023014"/>
    </source>
</evidence>
<proteinExistence type="inferred from homology"/>
<dbReference type="InterPro" id="IPR058240">
    <property type="entry name" value="rSAM_sf"/>
</dbReference>
<evidence type="ECO:0000256" key="1">
    <source>
        <dbReference type="ARBA" id="ARBA00001966"/>
    </source>
</evidence>
<comment type="similarity">
    <text evidence="6">Belongs to the radical SAM superfamily. Anaerobic sulfatase-maturating enzyme family.</text>
</comment>
<keyword evidence="4" id="KW-0408">Iron</keyword>
<dbReference type="InterPro" id="IPR023867">
    <property type="entry name" value="Sulphatase_maturase_rSAM"/>
</dbReference>
<evidence type="ECO:0000313" key="8">
    <source>
        <dbReference type="EMBL" id="RTR22584.1"/>
    </source>
</evidence>
<dbReference type="SFLD" id="SFLDS00029">
    <property type="entry name" value="Radical_SAM"/>
    <property type="match status" value="1"/>
</dbReference>
<dbReference type="Pfam" id="PF04055">
    <property type="entry name" value="Radical_SAM"/>
    <property type="match status" value="1"/>
</dbReference>
<evidence type="ECO:0000256" key="2">
    <source>
        <dbReference type="ARBA" id="ARBA00022691"/>
    </source>
</evidence>
<protein>
    <submittedName>
        <fullName evidence="8">Radical SAM protein</fullName>
    </submittedName>
</protein>
<evidence type="ECO:0000256" key="6">
    <source>
        <dbReference type="ARBA" id="ARBA00023601"/>
    </source>
</evidence>
<dbReference type="SFLD" id="SFLDG01067">
    <property type="entry name" value="SPASM/twitch_domain_containing"/>
    <property type="match status" value="1"/>
</dbReference>
<name>A0A3S0I365_9PROT</name>
<dbReference type="SUPFAM" id="SSF102114">
    <property type="entry name" value="Radical SAM enzymes"/>
    <property type="match status" value="1"/>
</dbReference>
<keyword evidence="3" id="KW-0479">Metal-binding</keyword>
<dbReference type="Proteomes" id="UP000277007">
    <property type="component" value="Unassembled WGS sequence"/>
</dbReference>
<evidence type="ECO:0000259" key="7">
    <source>
        <dbReference type="PROSITE" id="PS51918"/>
    </source>
</evidence>
<dbReference type="OrthoDB" id="9810775at2"/>
<dbReference type="PANTHER" id="PTHR43273">
    <property type="entry name" value="ANAEROBIC SULFATASE-MATURATING ENZYME HOMOLOG ASLB-RELATED"/>
    <property type="match status" value="1"/>
</dbReference>
<comment type="caution">
    <text evidence="8">The sequence shown here is derived from an EMBL/GenBank/DDBJ whole genome shotgun (WGS) entry which is preliminary data.</text>
</comment>
<dbReference type="SFLD" id="SFLDG01384">
    <property type="entry name" value="thioether_bond_formation_requi"/>
    <property type="match status" value="1"/>
</dbReference>
<dbReference type="EMBL" id="RXMA01000004">
    <property type="protein sequence ID" value="RTR22584.1"/>
    <property type="molecule type" value="Genomic_DNA"/>
</dbReference>
<comment type="cofactor">
    <cofactor evidence="1">
        <name>[4Fe-4S] cluster</name>
        <dbReference type="ChEBI" id="CHEBI:49883"/>
    </cofactor>
</comment>
<evidence type="ECO:0000313" key="9">
    <source>
        <dbReference type="Proteomes" id="UP000277007"/>
    </source>
</evidence>
<feature type="domain" description="Radical SAM core" evidence="7">
    <location>
        <begin position="85"/>
        <end position="320"/>
    </location>
</feature>
<dbReference type="GO" id="GO:0046872">
    <property type="term" value="F:metal ion binding"/>
    <property type="evidence" value="ECO:0007669"/>
    <property type="project" value="UniProtKB-KW"/>
</dbReference>
<sequence>MPERPGIIDAAALVAASAPRSDALHLLSVDGGDHLLLVDGSRLFRIDADLRGRLERATANGALSDLLDELGLGGPPLINDQPVVDPPLHALSLAVSQACNLGCGYCYAGQGSFGKPPRKMPLDTALAAVERLVNGAPEGGRVTLAFMGGEPLVNRPVIQAATRYAQELASLRGVRVNHSITTNGTLVTPEDGDFFEEFGFAVTISLDGPADQHDRLRPFKDGRGSFDRIMANIAPLLKQQRRMQVSARVTVTPDNLDLPATLDRFIADGFHSVGFSPLLHGSAGRNEMDRGALLVMLDQMVACGAAFERAVLEGRRYPFANLVNALREIHRGTHRPYPCGAGAGYLGVSADGDLSACHRFVEDESGAMGSLSAGIDAVRQNGWLHDRHVHRQEPCRSCWARYMCGGGCHHEVIGSGRLSCEYVRGWLHYCLSAYLRLSDARPGWFAGAPTDPNPAMVP</sequence>
<dbReference type="GO" id="GO:0051536">
    <property type="term" value="F:iron-sulfur cluster binding"/>
    <property type="evidence" value="ECO:0007669"/>
    <property type="project" value="UniProtKB-KW"/>
</dbReference>
<dbReference type="SFLD" id="SFLDG01386">
    <property type="entry name" value="main_SPASM_domain-containing"/>
    <property type="match status" value="1"/>
</dbReference>
<dbReference type="PROSITE" id="PS51918">
    <property type="entry name" value="RADICAL_SAM"/>
    <property type="match status" value="1"/>
</dbReference>
<dbReference type="InterPro" id="IPR013785">
    <property type="entry name" value="Aldolase_TIM"/>
</dbReference>
<dbReference type="AlphaFoldDB" id="A0A3S0I365"/>
<dbReference type="NCBIfam" id="TIGR04085">
    <property type="entry name" value="rSAM_more_4Fe4S"/>
    <property type="match status" value="1"/>
</dbReference>
<dbReference type="InterPro" id="IPR023885">
    <property type="entry name" value="4Fe4S-binding_SPASM_dom"/>
</dbReference>
<accession>A0A3S0I365</accession>
<dbReference type="CDD" id="cd01335">
    <property type="entry name" value="Radical_SAM"/>
    <property type="match status" value="1"/>
</dbReference>
<keyword evidence="2" id="KW-0949">S-adenosyl-L-methionine</keyword>
<dbReference type="PANTHER" id="PTHR43273:SF3">
    <property type="entry name" value="ANAEROBIC SULFATASE-MATURATING ENZYME HOMOLOG ASLB-RELATED"/>
    <property type="match status" value="1"/>
</dbReference>